<dbReference type="Proteomes" id="UP001338137">
    <property type="component" value="Unassembled WGS sequence"/>
</dbReference>
<accession>A0ABU6G9F0</accession>
<evidence type="ECO:0000256" key="1">
    <source>
        <dbReference type="ARBA" id="ARBA00004651"/>
    </source>
</evidence>
<gene>
    <name evidence="11" type="ORF">P4I72_27305</name>
</gene>
<dbReference type="InterPro" id="IPR041522">
    <property type="entry name" value="CdaR_GGDEF"/>
</dbReference>
<evidence type="ECO:0000256" key="2">
    <source>
        <dbReference type="ARBA" id="ARBA00022475"/>
    </source>
</evidence>
<dbReference type="Gene3D" id="1.10.10.60">
    <property type="entry name" value="Homeodomain-like"/>
    <property type="match status" value="2"/>
</dbReference>
<evidence type="ECO:0000256" key="8">
    <source>
        <dbReference type="ARBA" id="ARBA00023163"/>
    </source>
</evidence>
<evidence type="ECO:0000256" key="4">
    <source>
        <dbReference type="ARBA" id="ARBA00022989"/>
    </source>
</evidence>
<keyword evidence="12" id="KW-1185">Reference proteome</keyword>
<evidence type="ECO:0000256" key="7">
    <source>
        <dbReference type="ARBA" id="ARBA00023136"/>
    </source>
</evidence>
<organism evidence="11 12">
    <name type="scientific">Paenibacillus alba</name>
    <dbReference type="NCBI Taxonomy" id="1197127"/>
    <lineage>
        <taxon>Bacteria</taxon>
        <taxon>Bacillati</taxon>
        <taxon>Bacillota</taxon>
        <taxon>Bacilli</taxon>
        <taxon>Bacillales</taxon>
        <taxon>Paenibacillaceae</taxon>
        <taxon>Paenibacillus</taxon>
    </lineage>
</organism>
<dbReference type="SMART" id="SM00342">
    <property type="entry name" value="HTH_ARAC"/>
    <property type="match status" value="1"/>
</dbReference>
<dbReference type="PROSITE" id="PS01124">
    <property type="entry name" value="HTH_ARAC_FAMILY_2"/>
    <property type="match status" value="1"/>
</dbReference>
<keyword evidence="7 9" id="KW-0472">Membrane</keyword>
<dbReference type="Pfam" id="PF12833">
    <property type="entry name" value="HTH_18"/>
    <property type="match status" value="1"/>
</dbReference>
<evidence type="ECO:0000256" key="6">
    <source>
        <dbReference type="ARBA" id="ARBA00023125"/>
    </source>
</evidence>
<dbReference type="PANTHER" id="PTHR43280:SF2">
    <property type="entry name" value="HTH-TYPE TRANSCRIPTIONAL REGULATOR EXSA"/>
    <property type="match status" value="1"/>
</dbReference>
<dbReference type="InterPro" id="IPR018060">
    <property type="entry name" value="HTH_AraC"/>
</dbReference>
<dbReference type="EMBL" id="JARLKY010000080">
    <property type="protein sequence ID" value="MEC0230810.1"/>
    <property type="molecule type" value="Genomic_DNA"/>
</dbReference>
<dbReference type="InterPro" id="IPR033479">
    <property type="entry name" value="dCache_1"/>
</dbReference>
<evidence type="ECO:0000259" key="10">
    <source>
        <dbReference type="PROSITE" id="PS01124"/>
    </source>
</evidence>
<comment type="caution">
    <text evidence="11">The sequence shown here is derived from an EMBL/GenBank/DDBJ whole genome shotgun (WGS) entry which is preliminary data.</text>
</comment>
<dbReference type="RefSeq" id="WP_326074817.1">
    <property type="nucleotide sequence ID" value="NZ_JARLKY010000080.1"/>
</dbReference>
<evidence type="ECO:0000313" key="11">
    <source>
        <dbReference type="EMBL" id="MEC0230810.1"/>
    </source>
</evidence>
<protein>
    <submittedName>
        <fullName evidence="11">Helix-turn-helix domain-containing protein</fullName>
    </submittedName>
</protein>
<evidence type="ECO:0000256" key="5">
    <source>
        <dbReference type="ARBA" id="ARBA00023015"/>
    </source>
</evidence>
<feature type="domain" description="HTH araC/xylS-type" evidence="10">
    <location>
        <begin position="668"/>
        <end position="767"/>
    </location>
</feature>
<dbReference type="Pfam" id="PF02743">
    <property type="entry name" value="dCache_1"/>
    <property type="match status" value="1"/>
</dbReference>
<proteinExistence type="predicted"/>
<keyword evidence="5" id="KW-0805">Transcription regulation</keyword>
<keyword evidence="3 9" id="KW-0812">Transmembrane</keyword>
<keyword evidence="2" id="KW-1003">Cell membrane</keyword>
<sequence length="788" mass="89304">MFWRQKRSRSKRAMSIILLFLSLCIVSTAGLSYFITTDHLQAEVEQTNMSLLHEVNDKLLLVLKGIDAETMQFLRSRDMRTFMEDDAADQQDTITINNRIGDMLLSNDTIFSIDLYSYAKKRWSQTNPFQTAEPGLDYQWIREFESYKGFYQWIGTRKVSIDETGKIRQNVMTLIRSYPLTHGEGYRKGAVAFNVDERSIYNLIKNAIDPSLGYLFLADEQGTVLSHSDKSLIGTSAGEVLWSNEMTKRDEGQFRTKMNGINRTVFYMKSPYTGWEIVSVVSDSELSKPLVQVRNTMFGISIILLLLAGGMAVVLNSWMFRPVNRVLSNVTKQLQAYSGNERRSEYAADDEFSGIEVSLSYILEDSNRMYRQMRETQPVIKWRLVMDALIGARKNPGELLPSLEAIGFPLYAVQYIAMAAEFDGKSGIATPEDLHLYSYALCNVAEEMINTEYRGVAIEARDGMVVIVISFDEDNGEANLLRALAVAEMIKSYVEEQFKQTISIGLGRMTQNLGALQHSYHDAMSALSYKMILGGNSIISSEDIREPASGEFMRLLGITDGIVDSLRMTDGEKMTKQTERWFGEMAGSGAAPDMIRQLVVHFMMKAAKAVGEIDPSLLEEAPSHRLFDLLSQYESIHELSDYVIEQLGRYAGLIEERRSNRERNDVVERITAFIDAHYMHSDLSLNYLASEFKLSVSHVSRIFKEQTERNFIDYLMDIRMSKAKELLAGSDMLIRDVSGVVGYTNVNSFVRIFKKSTGFTPGEYRERERERALLRGAEGAADTGDPTE</sequence>
<name>A0ABU6G9F0_9BACL</name>
<comment type="subcellular location">
    <subcellularLocation>
        <location evidence="1">Cell membrane</location>
        <topology evidence="1">Multi-pass membrane protein</topology>
    </subcellularLocation>
</comment>
<dbReference type="Gene3D" id="3.30.450.20">
    <property type="entry name" value="PAS domain"/>
    <property type="match status" value="1"/>
</dbReference>
<reference evidence="11 12" key="1">
    <citation type="submission" date="2023-03" db="EMBL/GenBank/DDBJ databases">
        <title>Bacillus Genome Sequencing.</title>
        <authorList>
            <person name="Dunlap C."/>
        </authorList>
    </citation>
    <scope>NUCLEOTIDE SEQUENCE [LARGE SCALE GENOMIC DNA]</scope>
    <source>
        <strain evidence="11 12">BD-533</strain>
    </source>
</reference>
<evidence type="ECO:0000256" key="3">
    <source>
        <dbReference type="ARBA" id="ARBA00022692"/>
    </source>
</evidence>
<evidence type="ECO:0000313" key="12">
    <source>
        <dbReference type="Proteomes" id="UP001338137"/>
    </source>
</evidence>
<dbReference type="PANTHER" id="PTHR43280">
    <property type="entry name" value="ARAC-FAMILY TRANSCRIPTIONAL REGULATOR"/>
    <property type="match status" value="1"/>
</dbReference>
<dbReference type="SUPFAM" id="SSF46689">
    <property type="entry name" value="Homeodomain-like"/>
    <property type="match status" value="1"/>
</dbReference>
<evidence type="ECO:0000256" key="9">
    <source>
        <dbReference type="SAM" id="Phobius"/>
    </source>
</evidence>
<keyword evidence="4 9" id="KW-1133">Transmembrane helix</keyword>
<keyword evidence="6" id="KW-0238">DNA-binding</keyword>
<dbReference type="Pfam" id="PF17853">
    <property type="entry name" value="GGDEF_2"/>
    <property type="match status" value="1"/>
</dbReference>
<feature type="transmembrane region" description="Helical" evidence="9">
    <location>
        <begin position="297"/>
        <end position="318"/>
    </location>
</feature>
<dbReference type="CDD" id="cd12912">
    <property type="entry name" value="PDC2_MCP_like"/>
    <property type="match status" value="1"/>
</dbReference>
<keyword evidence="8" id="KW-0804">Transcription</keyword>
<dbReference type="InterPro" id="IPR009057">
    <property type="entry name" value="Homeodomain-like_sf"/>
</dbReference>